<dbReference type="PRINTS" id="PR00046">
    <property type="entry name" value="SIGMA70FCT"/>
</dbReference>
<keyword evidence="6 7" id="KW-0804">Transcription</keyword>
<dbReference type="Gene3D" id="1.20.120.1810">
    <property type="match status" value="1"/>
</dbReference>
<evidence type="ECO:0000256" key="2">
    <source>
        <dbReference type="ARBA" id="ARBA00022969"/>
    </source>
</evidence>
<dbReference type="SUPFAM" id="SSF88659">
    <property type="entry name" value="Sigma3 and sigma4 domains of RNA polymerase sigma factors"/>
    <property type="match status" value="1"/>
</dbReference>
<comment type="similarity">
    <text evidence="1 7">Belongs to the sigma-70 factor family.</text>
</comment>
<dbReference type="PANTHER" id="PTHR30376">
    <property type="entry name" value="SIGMA FACTOR RPOH HEAT SHOCK RELATED"/>
    <property type="match status" value="1"/>
</dbReference>
<dbReference type="InterPro" id="IPR013325">
    <property type="entry name" value="RNA_pol_sigma_r2"/>
</dbReference>
<protein>
    <recommendedName>
        <fullName evidence="7">RNA polymerase sigma factor</fullName>
    </recommendedName>
</protein>
<dbReference type="InterPro" id="IPR050813">
    <property type="entry name" value="Sigma-70_Factor"/>
</dbReference>
<name>A0A9X2AB74_9BACL</name>
<organism evidence="9 10">
    <name type="scientific">Sulfoacidibacillus ferrooxidans</name>
    <dbReference type="NCBI Taxonomy" id="2005001"/>
    <lineage>
        <taxon>Bacteria</taxon>
        <taxon>Bacillati</taxon>
        <taxon>Bacillota</taxon>
        <taxon>Bacilli</taxon>
        <taxon>Bacillales</taxon>
        <taxon>Alicyclobacillaceae</taxon>
        <taxon>Sulfoacidibacillus</taxon>
    </lineage>
</organism>
<dbReference type="InterPro" id="IPR007630">
    <property type="entry name" value="RNA_pol_sigma70_r4"/>
</dbReference>
<dbReference type="NCBIfam" id="NF004471">
    <property type="entry name" value="PRK05803.1"/>
    <property type="match status" value="1"/>
</dbReference>
<evidence type="ECO:0000256" key="6">
    <source>
        <dbReference type="ARBA" id="ARBA00023163"/>
    </source>
</evidence>
<keyword evidence="5 7" id="KW-0238">DNA-binding</keyword>
<dbReference type="PROSITE" id="PS50943">
    <property type="entry name" value="HTH_CROC1"/>
    <property type="match status" value="1"/>
</dbReference>
<dbReference type="GO" id="GO:0016987">
    <property type="term" value="F:sigma factor activity"/>
    <property type="evidence" value="ECO:0007669"/>
    <property type="project" value="UniProtKB-KW"/>
</dbReference>
<evidence type="ECO:0000256" key="3">
    <source>
        <dbReference type="ARBA" id="ARBA00023015"/>
    </source>
</evidence>
<dbReference type="RefSeq" id="WP_241712207.1">
    <property type="nucleotide sequence ID" value="NZ_JALBUF010000001.1"/>
</dbReference>
<dbReference type="PROSITE" id="PS00716">
    <property type="entry name" value="SIGMA70_2"/>
    <property type="match status" value="1"/>
</dbReference>
<dbReference type="NCBIfam" id="TIGR02937">
    <property type="entry name" value="sigma70-ECF"/>
    <property type="match status" value="1"/>
</dbReference>
<reference evidence="9" key="1">
    <citation type="submission" date="2022-03" db="EMBL/GenBank/DDBJ databases">
        <title>Draft Genome Sequence of Firmicute Strain S0AB, a Heterotrophic Iron/Sulfur-Oxidizing Extreme Acidophile.</title>
        <authorList>
            <person name="Vergara E."/>
            <person name="Pakostova E."/>
            <person name="Johnson D.B."/>
            <person name="Holmes D.S."/>
        </authorList>
    </citation>
    <scope>NUCLEOTIDE SEQUENCE</scope>
    <source>
        <strain evidence="9">S0AB</strain>
    </source>
</reference>
<evidence type="ECO:0000256" key="4">
    <source>
        <dbReference type="ARBA" id="ARBA00023082"/>
    </source>
</evidence>
<dbReference type="InterPro" id="IPR013324">
    <property type="entry name" value="RNA_pol_sigma_r3/r4-like"/>
</dbReference>
<dbReference type="SUPFAM" id="SSF88946">
    <property type="entry name" value="Sigma2 domain of RNA polymerase sigma factors"/>
    <property type="match status" value="1"/>
</dbReference>
<dbReference type="GO" id="GO:0030435">
    <property type="term" value="P:sporulation resulting in formation of a cellular spore"/>
    <property type="evidence" value="ECO:0007669"/>
    <property type="project" value="UniProtKB-KW"/>
</dbReference>
<evidence type="ECO:0000313" key="9">
    <source>
        <dbReference type="EMBL" id="MCI0182633.1"/>
    </source>
</evidence>
<dbReference type="PANTHER" id="PTHR30376:SF3">
    <property type="entry name" value="RNA POLYMERASE SIGMA FACTOR RPOH"/>
    <property type="match status" value="1"/>
</dbReference>
<dbReference type="Gene3D" id="1.10.10.10">
    <property type="entry name" value="Winged helix-like DNA-binding domain superfamily/Winged helix DNA-binding domain"/>
    <property type="match status" value="1"/>
</dbReference>
<dbReference type="InterPro" id="IPR001387">
    <property type="entry name" value="Cro/C1-type_HTH"/>
</dbReference>
<dbReference type="AlphaFoldDB" id="A0A9X2AB74"/>
<dbReference type="InterPro" id="IPR014284">
    <property type="entry name" value="RNA_pol_sigma-70_dom"/>
</dbReference>
<dbReference type="GO" id="GO:0003677">
    <property type="term" value="F:DNA binding"/>
    <property type="evidence" value="ECO:0007669"/>
    <property type="project" value="UniProtKB-KW"/>
</dbReference>
<dbReference type="Pfam" id="PF04542">
    <property type="entry name" value="Sigma70_r2"/>
    <property type="match status" value="1"/>
</dbReference>
<evidence type="ECO:0000256" key="5">
    <source>
        <dbReference type="ARBA" id="ARBA00023125"/>
    </source>
</evidence>
<comment type="function">
    <text evidence="7">Sigma factors are initiation factors that promote the attachment of RNA polymerase to specific initiation sites and are then released.</text>
</comment>
<dbReference type="GO" id="GO:0006352">
    <property type="term" value="P:DNA-templated transcription initiation"/>
    <property type="evidence" value="ECO:0007669"/>
    <property type="project" value="InterPro"/>
</dbReference>
<keyword evidence="2" id="KW-0749">Sporulation</keyword>
<keyword evidence="10" id="KW-1185">Reference proteome</keyword>
<dbReference type="EMBL" id="JALBUF010000001">
    <property type="protein sequence ID" value="MCI0182633.1"/>
    <property type="molecule type" value="Genomic_DNA"/>
</dbReference>
<keyword evidence="4 7" id="KW-0731">Sigma factor</keyword>
<dbReference type="CDD" id="cd06171">
    <property type="entry name" value="Sigma70_r4"/>
    <property type="match status" value="1"/>
</dbReference>
<evidence type="ECO:0000256" key="1">
    <source>
        <dbReference type="ARBA" id="ARBA00007788"/>
    </source>
</evidence>
<evidence type="ECO:0000259" key="8">
    <source>
        <dbReference type="PROSITE" id="PS50943"/>
    </source>
</evidence>
<evidence type="ECO:0000313" key="10">
    <source>
        <dbReference type="Proteomes" id="UP001139263"/>
    </source>
</evidence>
<dbReference type="Pfam" id="PF04545">
    <property type="entry name" value="Sigma70_r4"/>
    <property type="match status" value="1"/>
</dbReference>
<dbReference type="PIRSF" id="PIRSF000770">
    <property type="entry name" value="RNA_pol_sigma-SigE/K"/>
    <property type="match status" value="1"/>
</dbReference>
<keyword evidence="3 7" id="KW-0805">Transcription regulation</keyword>
<feature type="domain" description="HTH cro/C1-type" evidence="8">
    <location>
        <begin position="196"/>
        <end position="216"/>
    </location>
</feature>
<dbReference type="InterPro" id="IPR007627">
    <property type="entry name" value="RNA_pol_sigma70_r2"/>
</dbReference>
<sequence length="246" mass="28135">MPEIISLITLCVKETVSLVSYVKNQAFPQPLNEQDEKECLLQLQQGNEAAYNRLIEHNLRLVAYIAKKFRDSGVDEDDMISLGTIGLIKAVKSFRQDAGTKFATYAARCIENEMLMHLRSRKKSSRDISMDESIGTDKEGNDLTLRDVLGSDSDELEQFVGERLEEERLRSFLPILDVRERKVVCLRYGLIDGVEWTQNQIAEQMGISRSYVSRIEARALTKLQHALHPRPKRVPQSMRTTRPAPR</sequence>
<comment type="caution">
    <text evidence="9">The sequence shown here is derived from an EMBL/GenBank/DDBJ whole genome shotgun (WGS) entry which is preliminary data.</text>
</comment>
<evidence type="ECO:0000256" key="7">
    <source>
        <dbReference type="RuleBase" id="RU362124"/>
    </source>
</evidence>
<dbReference type="PROSITE" id="PS00715">
    <property type="entry name" value="SIGMA70_1"/>
    <property type="match status" value="1"/>
</dbReference>
<proteinExistence type="inferred from homology"/>
<dbReference type="InterPro" id="IPR036388">
    <property type="entry name" value="WH-like_DNA-bd_sf"/>
</dbReference>
<gene>
    <name evidence="9" type="primary">sigK_2</name>
    <name evidence="9" type="ORF">MM817_00898</name>
</gene>
<dbReference type="InterPro" id="IPR000943">
    <property type="entry name" value="RNA_pol_sigma70"/>
</dbReference>
<accession>A0A9X2AB74</accession>
<dbReference type="Proteomes" id="UP001139263">
    <property type="component" value="Unassembled WGS sequence"/>
</dbReference>